<dbReference type="EMBL" id="LR877145">
    <property type="protein sequence ID" value="CAD2212959.1"/>
    <property type="molecule type" value="Genomic_DNA"/>
</dbReference>
<accession>A0A7G2BZJ6</accession>
<dbReference type="AlphaFoldDB" id="A0A7G2BZJ6"/>
<reference evidence="2 3" key="1">
    <citation type="submission" date="2020-08" db="EMBL/GenBank/DDBJ databases">
        <authorList>
            <person name="Newling K."/>
            <person name="Davey J."/>
            <person name="Forrester S."/>
        </authorList>
    </citation>
    <scope>NUCLEOTIDE SEQUENCE [LARGE SCALE GENOMIC DNA]</scope>
    <source>
        <strain evidence="3">Crithidia deanei Carvalho (ATCC PRA-265)</strain>
    </source>
</reference>
<name>A0A7G2BZJ6_9TRYP</name>
<feature type="compositionally biased region" description="Basic and acidic residues" evidence="1">
    <location>
        <begin position="23"/>
        <end position="51"/>
    </location>
</feature>
<proteinExistence type="predicted"/>
<evidence type="ECO:0000256" key="1">
    <source>
        <dbReference type="SAM" id="MobiDB-lite"/>
    </source>
</evidence>
<keyword evidence="3" id="KW-1185">Reference proteome</keyword>
<protein>
    <submittedName>
        <fullName evidence="2">Uncharacterized protein</fullName>
    </submittedName>
</protein>
<dbReference type="VEuPathDB" id="TriTrypDB:ADEAN_000039500"/>
<dbReference type="Proteomes" id="UP000515908">
    <property type="component" value="Chromosome 01"/>
</dbReference>
<sequence>MSTLQKTKVPAKQRAATTHTKGKHTDTAHLDLFHQYRSAARGEESKKETPRAKAPPPHRLTITSDADTDSEASSEPSWEEESDDEAFFAKLKKKKISDVTDSENESEEEESSEEEEKPSKKVRKGNTV</sequence>
<evidence type="ECO:0000313" key="3">
    <source>
        <dbReference type="Proteomes" id="UP000515908"/>
    </source>
</evidence>
<feature type="region of interest" description="Disordered" evidence="1">
    <location>
        <begin position="1"/>
        <end position="128"/>
    </location>
</feature>
<feature type="compositionally biased region" description="Acidic residues" evidence="1">
    <location>
        <begin position="66"/>
        <end position="86"/>
    </location>
</feature>
<feature type="compositionally biased region" description="Acidic residues" evidence="1">
    <location>
        <begin position="100"/>
        <end position="116"/>
    </location>
</feature>
<evidence type="ECO:0000313" key="2">
    <source>
        <dbReference type="EMBL" id="CAD2212959.1"/>
    </source>
</evidence>
<organism evidence="2 3">
    <name type="scientific">Angomonas deanei</name>
    <dbReference type="NCBI Taxonomy" id="59799"/>
    <lineage>
        <taxon>Eukaryota</taxon>
        <taxon>Discoba</taxon>
        <taxon>Euglenozoa</taxon>
        <taxon>Kinetoplastea</taxon>
        <taxon>Metakinetoplastina</taxon>
        <taxon>Trypanosomatida</taxon>
        <taxon>Trypanosomatidae</taxon>
        <taxon>Strigomonadinae</taxon>
        <taxon>Angomonas</taxon>
    </lineage>
</organism>
<gene>
    <name evidence="2" type="ORF">ADEAN_000039500</name>
</gene>